<evidence type="ECO:0000313" key="6">
    <source>
        <dbReference type="Proteomes" id="UP001159427"/>
    </source>
</evidence>
<gene>
    <name evidence="5" type="ORF">PEVE_00036790</name>
</gene>
<feature type="chain" id="PRO_5045076425" description="Ig-like domain-containing protein" evidence="3">
    <location>
        <begin position="20"/>
        <end position="317"/>
    </location>
</feature>
<dbReference type="InterPro" id="IPR003599">
    <property type="entry name" value="Ig_sub"/>
</dbReference>
<dbReference type="PROSITE" id="PS50835">
    <property type="entry name" value="IG_LIKE"/>
    <property type="match status" value="1"/>
</dbReference>
<feature type="domain" description="Ig-like" evidence="4">
    <location>
        <begin position="136"/>
        <end position="208"/>
    </location>
</feature>
<evidence type="ECO:0000256" key="3">
    <source>
        <dbReference type="SAM" id="SignalP"/>
    </source>
</evidence>
<evidence type="ECO:0000259" key="4">
    <source>
        <dbReference type="PROSITE" id="PS50835"/>
    </source>
</evidence>
<dbReference type="SMART" id="SM00408">
    <property type="entry name" value="IGc2"/>
    <property type="match status" value="1"/>
</dbReference>
<dbReference type="Pfam" id="PF07679">
    <property type="entry name" value="I-set"/>
    <property type="match status" value="1"/>
</dbReference>
<dbReference type="PANTHER" id="PTHR10075:SF14">
    <property type="entry name" value="CELL ADHESION MOLECULE DSCAM2-RELATED"/>
    <property type="match status" value="1"/>
</dbReference>
<keyword evidence="3" id="KW-0732">Signal</keyword>
<dbReference type="InterPro" id="IPR013783">
    <property type="entry name" value="Ig-like_fold"/>
</dbReference>
<proteinExistence type="predicted"/>
<dbReference type="PANTHER" id="PTHR10075">
    <property type="entry name" value="BASIGIN RELATED"/>
    <property type="match status" value="1"/>
</dbReference>
<keyword evidence="1" id="KW-0393">Immunoglobulin domain</keyword>
<keyword evidence="2" id="KW-1133">Transmembrane helix</keyword>
<dbReference type="InterPro" id="IPR003598">
    <property type="entry name" value="Ig_sub2"/>
</dbReference>
<feature type="signal peptide" evidence="3">
    <location>
        <begin position="1"/>
        <end position="19"/>
    </location>
</feature>
<dbReference type="Gene3D" id="2.60.40.10">
    <property type="entry name" value="Immunoglobulins"/>
    <property type="match status" value="2"/>
</dbReference>
<reference evidence="5 6" key="1">
    <citation type="submission" date="2022-05" db="EMBL/GenBank/DDBJ databases">
        <authorList>
            <consortium name="Genoscope - CEA"/>
            <person name="William W."/>
        </authorList>
    </citation>
    <scope>NUCLEOTIDE SEQUENCE [LARGE SCALE GENOMIC DNA]</scope>
</reference>
<keyword evidence="2" id="KW-0812">Transmembrane</keyword>
<dbReference type="EMBL" id="CALNXI010000593">
    <property type="protein sequence ID" value="CAH3029807.1"/>
    <property type="molecule type" value="Genomic_DNA"/>
</dbReference>
<dbReference type="InterPro" id="IPR007110">
    <property type="entry name" value="Ig-like_dom"/>
</dbReference>
<evidence type="ECO:0000256" key="1">
    <source>
        <dbReference type="ARBA" id="ARBA00023319"/>
    </source>
</evidence>
<evidence type="ECO:0000313" key="5">
    <source>
        <dbReference type="EMBL" id="CAH3029807.1"/>
    </source>
</evidence>
<dbReference type="SMART" id="SM00409">
    <property type="entry name" value="IG"/>
    <property type="match status" value="2"/>
</dbReference>
<dbReference type="InterPro" id="IPR036179">
    <property type="entry name" value="Ig-like_dom_sf"/>
</dbReference>
<keyword evidence="6" id="KW-1185">Reference proteome</keyword>
<keyword evidence="2" id="KW-0472">Membrane</keyword>
<organism evidence="5 6">
    <name type="scientific">Porites evermanni</name>
    <dbReference type="NCBI Taxonomy" id="104178"/>
    <lineage>
        <taxon>Eukaryota</taxon>
        <taxon>Metazoa</taxon>
        <taxon>Cnidaria</taxon>
        <taxon>Anthozoa</taxon>
        <taxon>Hexacorallia</taxon>
        <taxon>Scleractinia</taxon>
        <taxon>Fungiina</taxon>
        <taxon>Poritidae</taxon>
        <taxon>Porites</taxon>
    </lineage>
</organism>
<sequence>MLLMWLFCSLACFKYGVEGFQSRYTSIPSKPTFSHAGNDVTFTWRYHLTHSDRANFKVVVFGIWMNGDISIPLVSVLRNGSAIFYSNRVSWLGNKTMASFRLHKVSIDDDRVYGCKLDFGAFDVLDSVRLTVIAAPQIKKSKNHQLAQVKVSEGQSVVIPCKVTGNPPPWISWSQDGRVLQNSTRKHDLLINSAEEHMTGLYRCRAENEAGVDKYDVLLLVISCDHQSGDVTFHAQENKSKTQHNLDGLSKFHAQATLASTLVVVFALFVIFGAYFFFRYTGARNKRPRKYTKMPQDEQARSLLGEWSSFTDNGAKI</sequence>
<name>A0ABN8MM72_9CNID</name>
<dbReference type="SUPFAM" id="SSF48726">
    <property type="entry name" value="Immunoglobulin"/>
    <property type="match status" value="2"/>
</dbReference>
<comment type="caution">
    <text evidence="5">The sequence shown here is derived from an EMBL/GenBank/DDBJ whole genome shotgun (WGS) entry which is preliminary data.</text>
</comment>
<accession>A0ABN8MM72</accession>
<feature type="transmembrane region" description="Helical" evidence="2">
    <location>
        <begin position="258"/>
        <end position="278"/>
    </location>
</feature>
<dbReference type="Proteomes" id="UP001159427">
    <property type="component" value="Unassembled WGS sequence"/>
</dbReference>
<dbReference type="InterPro" id="IPR013098">
    <property type="entry name" value="Ig_I-set"/>
</dbReference>
<evidence type="ECO:0000256" key="2">
    <source>
        <dbReference type="SAM" id="Phobius"/>
    </source>
</evidence>
<protein>
    <recommendedName>
        <fullName evidence="4">Ig-like domain-containing protein</fullName>
    </recommendedName>
</protein>